<dbReference type="GO" id="GO:0005737">
    <property type="term" value="C:cytoplasm"/>
    <property type="evidence" value="ECO:0007669"/>
    <property type="project" value="UniProtKB-SubCell"/>
</dbReference>
<feature type="compositionally biased region" description="Polar residues" evidence="4">
    <location>
        <begin position="464"/>
        <end position="473"/>
    </location>
</feature>
<evidence type="ECO:0000259" key="5">
    <source>
        <dbReference type="Pfam" id="PF07894"/>
    </source>
</evidence>
<proteinExistence type="inferred from homology"/>
<gene>
    <name evidence="6" type="ORF">U0070_012079</name>
</gene>
<dbReference type="PANTHER" id="PTHR16181:SF29">
    <property type="entry name" value="PROTEIN FAM83A-RELATED"/>
    <property type="match status" value="1"/>
</dbReference>
<comment type="subcellular location">
    <subcellularLocation>
        <location evidence="1">Cytoplasm</location>
    </subcellularLocation>
</comment>
<evidence type="ECO:0000256" key="4">
    <source>
        <dbReference type="SAM" id="MobiDB-lite"/>
    </source>
</evidence>
<dbReference type="EMBL" id="JBBHLL010000524">
    <property type="protein sequence ID" value="KAK7801022.1"/>
    <property type="molecule type" value="Genomic_DNA"/>
</dbReference>
<comment type="caution">
    <text evidence="6">The sequence shown here is derived from an EMBL/GenBank/DDBJ whole genome shotgun (WGS) entry which is preliminary data.</text>
</comment>
<name>A0AAW0HFY3_MYOGA</name>
<evidence type="ECO:0000256" key="2">
    <source>
        <dbReference type="ARBA" id="ARBA00006937"/>
    </source>
</evidence>
<dbReference type="Pfam" id="PF07894">
    <property type="entry name" value="SACK1"/>
    <property type="match status" value="1"/>
</dbReference>
<feature type="domain" description="Scaffolding anchor of CK1" evidence="5">
    <location>
        <begin position="28"/>
        <end position="300"/>
    </location>
</feature>
<accession>A0AAW0HFY3</accession>
<dbReference type="AlphaFoldDB" id="A0AAW0HFY3"/>
<evidence type="ECO:0000313" key="6">
    <source>
        <dbReference type="EMBL" id="KAK7801022.1"/>
    </source>
</evidence>
<evidence type="ECO:0000313" key="7">
    <source>
        <dbReference type="Proteomes" id="UP001488838"/>
    </source>
</evidence>
<dbReference type="FunFam" id="3.30.870.10:FF:000004">
    <property type="entry name" value="protein FAM83H isoform X2"/>
    <property type="match status" value="1"/>
</dbReference>
<dbReference type="Gene3D" id="3.30.870.10">
    <property type="entry name" value="Endonuclease Chain A"/>
    <property type="match status" value="1"/>
</dbReference>
<keyword evidence="7" id="KW-1185">Reference proteome</keyword>
<protein>
    <recommendedName>
        <fullName evidence="5">Scaffolding anchor of CK1 domain-containing protein</fullName>
    </recommendedName>
</protein>
<dbReference type="InterPro" id="IPR012461">
    <property type="entry name" value="SACK1"/>
</dbReference>
<keyword evidence="3" id="KW-0963">Cytoplasm</keyword>
<evidence type="ECO:0000256" key="1">
    <source>
        <dbReference type="ARBA" id="ARBA00004496"/>
    </source>
</evidence>
<feature type="region of interest" description="Disordered" evidence="4">
    <location>
        <begin position="358"/>
        <end position="482"/>
    </location>
</feature>
<reference evidence="6 7" key="1">
    <citation type="journal article" date="2023" name="bioRxiv">
        <title>Conserved and derived expression patterns and positive selection on dental genes reveal complex evolutionary context of ever-growing rodent molars.</title>
        <authorList>
            <person name="Calamari Z.T."/>
            <person name="Song A."/>
            <person name="Cohen E."/>
            <person name="Akter M."/>
            <person name="Roy R.D."/>
            <person name="Hallikas O."/>
            <person name="Christensen M.M."/>
            <person name="Li P."/>
            <person name="Marangoni P."/>
            <person name="Jernvall J."/>
            <person name="Klein O.D."/>
        </authorList>
    </citation>
    <scope>NUCLEOTIDE SEQUENCE [LARGE SCALE GENOMIC DNA]</scope>
    <source>
        <strain evidence="6">V071</strain>
    </source>
</reference>
<dbReference type="Proteomes" id="UP001488838">
    <property type="component" value="Unassembled WGS sequence"/>
</dbReference>
<dbReference type="PANTHER" id="PTHR16181">
    <property type="entry name" value="PROTEIN FAM83A-RELATED"/>
    <property type="match status" value="1"/>
</dbReference>
<comment type="similarity">
    <text evidence="2">Belongs to the FAM83 family.</text>
</comment>
<dbReference type="SUPFAM" id="SSF56024">
    <property type="entry name" value="Phospholipase D/nuclease"/>
    <property type="match status" value="1"/>
</dbReference>
<sequence>MVSCVAPMAASQLAALEGEGLETGEPALTKASPGFLYSEGQRLALEELLSSGEEAFRACVQQEKLPPFLSADEARALAAAAEDWTVPSQEPCGAGPGTAITDGNIGSLTYWPGQSEEPAPVLRLGWPEDTSWKGITRAQLYTQPPGEGQPPIKELVRQEIQAARKLVAVVMDVFTDPDLLTDMVDAATRRWLPVYLLLDREHLPAFLALAQQLGVNPWTTENLDIRTVQGHTFQSRRRRQVSGHVREKFLLLDSDRVISGSYSFTWSDSRLHRGLVTLLTGEIADAFSQEFRILYAASSPLPPAPARSPLLSPSEGPRLPRSPHRVALRCPVAPVAPLLSDKPLAHRLAACHILEGNRQETPTTTGPALSDILRSVRTRTASGPPTRPSRSLWDLSRLSQLSGSSDGDNEDTPARALMRQRGTGGGPRGEMDSHPLARSQPWSGPLPGIPARHLRYLSPAQRRLGNNATSDWASGSGPGRRF</sequence>
<dbReference type="GO" id="GO:0019901">
    <property type="term" value="F:protein kinase binding"/>
    <property type="evidence" value="ECO:0007669"/>
    <property type="project" value="TreeGrafter"/>
</dbReference>
<feature type="compositionally biased region" description="Polar residues" evidence="4">
    <location>
        <begin position="397"/>
        <end position="406"/>
    </location>
</feature>
<dbReference type="InterPro" id="IPR050944">
    <property type="entry name" value="FAM83"/>
</dbReference>
<organism evidence="6 7">
    <name type="scientific">Myodes glareolus</name>
    <name type="common">Bank vole</name>
    <name type="synonym">Clethrionomys glareolus</name>
    <dbReference type="NCBI Taxonomy" id="447135"/>
    <lineage>
        <taxon>Eukaryota</taxon>
        <taxon>Metazoa</taxon>
        <taxon>Chordata</taxon>
        <taxon>Craniata</taxon>
        <taxon>Vertebrata</taxon>
        <taxon>Euteleostomi</taxon>
        <taxon>Mammalia</taxon>
        <taxon>Eutheria</taxon>
        <taxon>Euarchontoglires</taxon>
        <taxon>Glires</taxon>
        <taxon>Rodentia</taxon>
        <taxon>Myomorpha</taxon>
        <taxon>Muroidea</taxon>
        <taxon>Cricetidae</taxon>
        <taxon>Arvicolinae</taxon>
        <taxon>Myodes</taxon>
    </lineage>
</organism>
<dbReference type="GO" id="GO:0007165">
    <property type="term" value="P:signal transduction"/>
    <property type="evidence" value="ECO:0007669"/>
    <property type="project" value="TreeGrafter"/>
</dbReference>
<evidence type="ECO:0000256" key="3">
    <source>
        <dbReference type="ARBA" id="ARBA00022490"/>
    </source>
</evidence>